<dbReference type="Proteomes" id="UP000439983">
    <property type="component" value="Unassembled WGS sequence"/>
</dbReference>
<proteinExistence type="predicted"/>
<evidence type="ECO:0000313" key="2">
    <source>
        <dbReference type="EMBL" id="MQX15053.1"/>
    </source>
</evidence>
<protein>
    <recommendedName>
        <fullName evidence="4">PIN domain-containing protein</fullName>
    </recommendedName>
</protein>
<gene>
    <name evidence="2" type="ORF">GHK62_09840</name>
</gene>
<reference evidence="2 3" key="1">
    <citation type="journal article" date="2013" name="Genome Biol.">
        <title>Comparative genomics of the core and accessory genomes of 48 Sinorhizobium strains comprising five genospecies.</title>
        <authorList>
            <person name="Sugawara M."/>
            <person name="Epstein B."/>
            <person name="Badgley B.D."/>
            <person name="Unno T."/>
            <person name="Xu L."/>
            <person name="Reese J."/>
            <person name="Gyaneshwar P."/>
            <person name="Denny R."/>
            <person name="Mudge J."/>
            <person name="Bharti A.K."/>
            <person name="Farmer A.D."/>
            <person name="May G.D."/>
            <person name="Woodward J.E."/>
            <person name="Medigue C."/>
            <person name="Vallenet D."/>
            <person name="Lajus A."/>
            <person name="Rouy Z."/>
            <person name="Martinez-Vaz B."/>
            <person name="Tiffin P."/>
            <person name="Young N.D."/>
            <person name="Sadowsky M.J."/>
        </authorList>
    </citation>
    <scope>NUCLEOTIDE SEQUENCE [LARGE SCALE GENOMIC DNA]</scope>
    <source>
        <strain evidence="2 3">USDA4894</strain>
    </source>
</reference>
<dbReference type="AlphaFoldDB" id="A0A6N7LB16"/>
<comment type="caution">
    <text evidence="2">The sequence shown here is derived from an EMBL/GenBank/DDBJ whole genome shotgun (WGS) entry which is preliminary data.</text>
</comment>
<evidence type="ECO:0000256" key="1">
    <source>
        <dbReference type="SAM" id="MobiDB-lite"/>
    </source>
</evidence>
<dbReference type="EMBL" id="WITC01000036">
    <property type="protein sequence ID" value="MQX15053.1"/>
    <property type="molecule type" value="Genomic_DNA"/>
</dbReference>
<sequence>MKNLLTSPAFGDDERYQSLSAGAYKISYTDSTHLEADDWRELADIELGVAATENESERSFKFQLALDKKFLATGEGKKKGENGNKAEFSNRRNIHVLTDTVSLCATRLGLLAPIVSGKTAEQLQELKKAKGIVLLPDTNSLYNGTLHWLMNVLRGSTLWVLPFVMSITQIQAREAALKAMSRNKKETNLSQALRSRAFVNAGLGFLERNHHRYQVLELDPSLLRYMKMPDRNGFDSDDSEVLEDRLLIEGVHSILRSTRTRAKQVVVTSDVLLSRVLNAEGIENLCLATPTLATEKVPNVRYDAWGQTYVGTTLRGFLWDLTHSFGSVRLCGEREHFRLACYWPGKLPHDWRDELLDVTWPKEQVAEKPASADENQETQTEEAKQAEAPIQAPMIVANDQVPTLSKAAVPQASLPLVMKLAGVLYAAGKGSLDELLEGLSDQGRPAKGNATRAYEVLRRANLIDFDGAVLLARKELDALDSNLRAGDLDEISKQFQNYDAYELILSALKEKGSLDRKDVNKILEAGLNAEAAQDASVRLVRYHTLLGQAWTDGDKWLDGSNRPEQDEYFEAANRAFDEVAVDNIAKVADFLPRFCRATRMSPWAAARAAQDYAKRLSTEYSLQYAAGGKPTGADKILTGSLLDLDEVVVPLDRIEIGGRPVLTLGRVKR</sequence>
<dbReference type="RefSeq" id="WP_153438522.1">
    <property type="nucleotide sequence ID" value="NZ_JACIGA010000001.1"/>
</dbReference>
<keyword evidence="3" id="KW-1185">Reference proteome</keyword>
<accession>A0A6N7LB16</accession>
<organism evidence="2 3">
    <name type="scientific">Sinorhizobium terangae</name>
    <dbReference type="NCBI Taxonomy" id="110322"/>
    <lineage>
        <taxon>Bacteria</taxon>
        <taxon>Pseudomonadati</taxon>
        <taxon>Pseudomonadota</taxon>
        <taxon>Alphaproteobacteria</taxon>
        <taxon>Hyphomicrobiales</taxon>
        <taxon>Rhizobiaceae</taxon>
        <taxon>Sinorhizobium/Ensifer group</taxon>
        <taxon>Sinorhizobium</taxon>
    </lineage>
</organism>
<name>A0A6N7LB16_SINTE</name>
<evidence type="ECO:0008006" key="4">
    <source>
        <dbReference type="Google" id="ProtNLM"/>
    </source>
</evidence>
<feature type="region of interest" description="Disordered" evidence="1">
    <location>
        <begin position="364"/>
        <end position="389"/>
    </location>
</feature>
<dbReference type="OrthoDB" id="8432690at2"/>
<evidence type="ECO:0000313" key="3">
    <source>
        <dbReference type="Proteomes" id="UP000439983"/>
    </source>
</evidence>